<accession>A0A428MQJ4</accession>
<dbReference type="GO" id="GO:0008381">
    <property type="term" value="F:mechanosensitive monoatomic ion channel activity"/>
    <property type="evidence" value="ECO:0007669"/>
    <property type="project" value="InterPro"/>
</dbReference>
<evidence type="ECO:0000256" key="2">
    <source>
        <dbReference type="ARBA" id="ARBA00008017"/>
    </source>
</evidence>
<keyword evidence="6 7" id="KW-0472">Membrane</keyword>
<evidence type="ECO:0000256" key="4">
    <source>
        <dbReference type="ARBA" id="ARBA00022692"/>
    </source>
</evidence>
<dbReference type="InterPro" id="IPR023408">
    <property type="entry name" value="MscS_beta-dom_sf"/>
</dbReference>
<evidence type="ECO:0000256" key="1">
    <source>
        <dbReference type="ARBA" id="ARBA00004651"/>
    </source>
</evidence>
<feature type="transmembrane region" description="Helical" evidence="7">
    <location>
        <begin position="320"/>
        <end position="337"/>
    </location>
</feature>
<gene>
    <name evidence="10" type="ORF">EDE15_4766</name>
</gene>
<dbReference type="InterPro" id="IPR010920">
    <property type="entry name" value="LSM_dom_sf"/>
</dbReference>
<dbReference type="Proteomes" id="UP000269669">
    <property type="component" value="Unassembled WGS sequence"/>
</dbReference>
<proteinExistence type="inferred from homology"/>
<dbReference type="GO" id="GO:0005886">
    <property type="term" value="C:plasma membrane"/>
    <property type="evidence" value="ECO:0007669"/>
    <property type="project" value="UniProtKB-SubCell"/>
</dbReference>
<keyword evidence="4 7" id="KW-0812">Transmembrane</keyword>
<dbReference type="InterPro" id="IPR049278">
    <property type="entry name" value="MS_channel_C"/>
</dbReference>
<feature type="transmembrane region" description="Helical" evidence="7">
    <location>
        <begin position="263"/>
        <end position="284"/>
    </location>
</feature>
<dbReference type="InterPro" id="IPR006685">
    <property type="entry name" value="MscS_channel_2nd"/>
</dbReference>
<dbReference type="EMBL" id="RSDW01000001">
    <property type="protein sequence ID" value="RSL19130.1"/>
    <property type="molecule type" value="Genomic_DNA"/>
</dbReference>
<protein>
    <submittedName>
        <fullName evidence="10">Mechanosensitive ion channel-like protein</fullName>
    </submittedName>
</protein>
<dbReference type="RefSeq" id="WP_185827346.1">
    <property type="nucleotide sequence ID" value="NZ_RSDW01000001.1"/>
</dbReference>
<dbReference type="SUPFAM" id="SSF50182">
    <property type="entry name" value="Sm-like ribonucleoproteins"/>
    <property type="match status" value="1"/>
</dbReference>
<dbReference type="SUPFAM" id="SSF82689">
    <property type="entry name" value="Mechanosensitive channel protein MscS (YggB), C-terminal domain"/>
    <property type="match status" value="1"/>
</dbReference>
<evidence type="ECO:0000256" key="3">
    <source>
        <dbReference type="ARBA" id="ARBA00022475"/>
    </source>
</evidence>
<comment type="subcellular location">
    <subcellularLocation>
        <location evidence="1">Cell membrane</location>
        <topology evidence="1">Multi-pass membrane protein</topology>
    </subcellularLocation>
</comment>
<feature type="domain" description="Mechanosensitive ion channel MscS" evidence="8">
    <location>
        <begin position="363"/>
        <end position="428"/>
    </location>
</feature>
<feature type="domain" description="Mechanosensitive ion channel MscS C-terminal" evidence="9">
    <location>
        <begin position="440"/>
        <end position="520"/>
    </location>
</feature>
<comment type="caution">
    <text evidence="10">The sequence shown here is derived from an EMBL/GenBank/DDBJ whole genome shotgun (WGS) entry which is preliminary data.</text>
</comment>
<dbReference type="Gene3D" id="3.30.70.100">
    <property type="match status" value="1"/>
</dbReference>
<keyword evidence="5 7" id="KW-1133">Transmembrane helix</keyword>
<reference evidence="10 11" key="1">
    <citation type="submission" date="2018-12" db="EMBL/GenBank/DDBJ databases">
        <title>Sequencing of bacterial isolates from soil warming experiment in Harvard Forest, Massachusetts, USA.</title>
        <authorList>
            <person name="Deangelis K."/>
        </authorList>
    </citation>
    <scope>NUCLEOTIDE SEQUENCE [LARGE SCALE GENOMIC DNA]</scope>
    <source>
        <strain evidence="10 11">EB153</strain>
    </source>
</reference>
<keyword evidence="11" id="KW-1185">Reference proteome</keyword>
<name>A0A428MQJ4_9BACT</name>
<dbReference type="Pfam" id="PF21082">
    <property type="entry name" value="MS_channel_3rd"/>
    <property type="match status" value="1"/>
</dbReference>
<dbReference type="PANTHER" id="PTHR30221:SF18">
    <property type="entry name" value="SLL0590 PROTEIN"/>
    <property type="match status" value="1"/>
</dbReference>
<evidence type="ECO:0000256" key="6">
    <source>
        <dbReference type="ARBA" id="ARBA00023136"/>
    </source>
</evidence>
<evidence type="ECO:0000256" key="5">
    <source>
        <dbReference type="ARBA" id="ARBA00022989"/>
    </source>
</evidence>
<evidence type="ECO:0000259" key="9">
    <source>
        <dbReference type="Pfam" id="PF21082"/>
    </source>
</evidence>
<dbReference type="Gene3D" id="2.30.30.60">
    <property type="match status" value="1"/>
</dbReference>
<sequence length="557" mass="61783">MSNIRASILLAVLALALGGGIPLFGQESPNAVAASRDAVAADEDNNGLLQADVVIDGKALFSVRGVRAHPAERRAEEIENRIKAVARNSKISANSLTLEEHPEGTWIMADGQRILAVLNEDASIEGISPRPLAEVYRGRIGEAIEAYRRDRRPGFLLRRALYALGATLVLVVVLRFGRRIVAFLRARFEQRYRARIEGFEHKAHHIIKVKQIWGVLAGLLNLTYGLAIAVAVYVYLHYVLSLFPWTRAFASSMYRMAVDPLRTMGSGLVGIIPNLIFLAILVVVTRYGLKVIRAVFDSLGAGTMTWKGFDPEWALPTYRLVRLLVIAFAVVVAYPYIPGSESGAFKGVSLLIGVIFSLGSSSLIGNLVAGYSMTYRRAFRVGELVKIGEHIGNVEQIRLLVTHLRTKKNEEVIIPNSSILGSEVINYSSIANARGLILHTTVGIRYDVPWRQVEAMLLEAAARTEGLHRHPSPFVLQMELRDFCVMYEINVFCDKPHSMLAFKTALHRNILDVFNEYGIQVMVPAYEGDPDQPKIVPKERWYATPAKDDVSTNRASK</sequence>
<feature type="transmembrane region" description="Helical" evidence="7">
    <location>
        <begin position="349"/>
        <end position="371"/>
    </location>
</feature>
<evidence type="ECO:0000256" key="7">
    <source>
        <dbReference type="SAM" id="Phobius"/>
    </source>
</evidence>
<feature type="transmembrane region" description="Helical" evidence="7">
    <location>
        <begin position="160"/>
        <end position="177"/>
    </location>
</feature>
<dbReference type="PANTHER" id="PTHR30221">
    <property type="entry name" value="SMALL-CONDUCTANCE MECHANOSENSITIVE CHANNEL"/>
    <property type="match status" value="1"/>
</dbReference>
<dbReference type="InterPro" id="IPR011066">
    <property type="entry name" value="MscS_channel_C_sf"/>
</dbReference>
<evidence type="ECO:0000313" key="10">
    <source>
        <dbReference type="EMBL" id="RSL19130.1"/>
    </source>
</evidence>
<dbReference type="Pfam" id="PF00924">
    <property type="entry name" value="MS_channel_2nd"/>
    <property type="match status" value="1"/>
</dbReference>
<comment type="similarity">
    <text evidence="2">Belongs to the MscS (TC 1.A.23) family.</text>
</comment>
<dbReference type="AlphaFoldDB" id="A0A428MQJ4"/>
<evidence type="ECO:0000313" key="11">
    <source>
        <dbReference type="Proteomes" id="UP000269669"/>
    </source>
</evidence>
<dbReference type="InterPro" id="IPR045275">
    <property type="entry name" value="MscS_archaea/bacteria_type"/>
</dbReference>
<feature type="transmembrane region" description="Helical" evidence="7">
    <location>
        <begin position="212"/>
        <end position="236"/>
    </location>
</feature>
<evidence type="ECO:0000259" key="8">
    <source>
        <dbReference type="Pfam" id="PF00924"/>
    </source>
</evidence>
<keyword evidence="3" id="KW-1003">Cell membrane</keyword>
<organism evidence="10 11">
    <name type="scientific">Edaphobacter aggregans</name>
    <dbReference type="NCBI Taxonomy" id="570835"/>
    <lineage>
        <taxon>Bacteria</taxon>
        <taxon>Pseudomonadati</taxon>
        <taxon>Acidobacteriota</taxon>
        <taxon>Terriglobia</taxon>
        <taxon>Terriglobales</taxon>
        <taxon>Acidobacteriaceae</taxon>
        <taxon>Edaphobacter</taxon>
    </lineage>
</organism>